<evidence type="ECO:0008006" key="3">
    <source>
        <dbReference type="Google" id="ProtNLM"/>
    </source>
</evidence>
<evidence type="ECO:0000313" key="2">
    <source>
        <dbReference type="Proteomes" id="UP000714380"/>
    </source>
</evidence>
<keyword evidence="2" id="KW-1185">Reference proteome</keyword>
<evidence type="ECO:0000313" key="1">
    <source>
        <dbReference type="EMBL" id="MCA6063764.1"/>
    </source>
</evidence>
<dbReference type="Proteomes" id="UP000714380">
    <property type="component" value="Unassembled WGS sequence"/>
</dbReference>
<comment type="caution">
    <text evidence="1">The sequence shown here is derived from an EMBL/GenBank/DDBJ whole genome shotgun (WGS) entry which is preliminary data.</text>
</comment>
<organism evidence="1 2">
    <name type="scientific">Thalassolituus marinus</name>
    <dbReference type="NCBI Taxonomy" id="671053"/>
    <lineage>
        <taxon>Bacteria</taxon>
        <taxon>Pseudomonadati</taxon>
        <taxon>Pseudomonadota</taxon>
        <taxon>Gammaproteobacteria</taxon>
        <taxon>Oceanospirillales</taxon>
        <taxon>Oceanospirillaceae</taxon>
        <taxon>Thalassolituus</taxon>
    </lineage>
</organism>
<reference evidence="1 2" key="1">
    <citation type="submission" date="2020-12" db="EMBL/GenBank/DDBJ databases">
        <title>Novel Thalassolituus-related marine hydrocarbonoclastic bacteria mediated algae-derived hydrocarbons mineralization in twilight zone of the northern South China Sea.</title>
        <authorList>
            <person name="Dong C."/>
        </authorList>
    </citation>
    <scope>NUCLEOTIDE SEQUENCE [LARGE SCALE GENOMIC DNA]</scope>
    <source>
        <strain evidence="1 2">IMCC1826</strain>
    </source>
</reference>
<protein>
    <recommendedName>
        <fullName evidence="3">DUF3375 domain-containing protein</fullName>
    </recommendedName>
</protein>
<dbReference type="EMBL" id="JAEDAH010000043">
    <property type="protein sequence ID" value="MCA6063764.1"/>
    <property type="molecule type" value="Genomic_DNA"/>
</dbReference>
<proteinExistence type="predicted"/>
<sequence>MVNPRSLVYQLHQHWELVEVMVRVSRDHPELDQEQALHLVGKVDPDSSEPGAVLRSLLNADLLQLVPRSGDLVVNPTVLEFVRGLTHEHELGLSSVLAARVAAIRTATESLNQALADGDNDQLRQSARQLGDLFRQISLQLHQDRDAILDIAEQARSADSAMPLARRYRRVLEAYDQYIEPMNEMMDSGPDGTFYRYLEGADEALEVVYEKLSVQGALYSHRRQIRQVSYQAKELRRIGRTISQQCADTLLPLREELRAHSNLASSISKLLGQVRKRGLRRSIPLEFEGQRLPSCRQERFSRISVGDEVLTIISEAKNYQPVAEPFPESEESAQLDFQEWVDQAAVIEHLKRSLPVDHLMNWLSEHYGHLPDALVLQLYHELVRSSDWHSYLQPEEVVTELNSLRVYHHPHRLEAS</sequence>
<accession>A0ABS7ZPW1</accession>
<dbReference type="RefSeq" id="WP_225674083.1">
    <property type="nucleotide sequence ID" value="NZ_JAEDAH010000043.1"/>
</dbReference>
<name>A0ABS7ZPW1_9GAMM</name>
<gene>
    <name evidence="1" type="ORF">I9W95_09100</name>
</gene>